<keyword evidence="5" id="KW-1185">Reference proteome</keyword>
<dbReference type="PROSITE" id="PS50801">
    <property type="entry name" value="STAS"/>
    <property type="match status" value="1"/>
</dbReference>
<comment type="caution">
    <text evidence="4">The sequence shown here is derived from an EMBL/GenBank/DDBJ whole genome shotgun (WGS) entry which is preliminary data.</text>
</comment>
<dbReference type="SUPFAM" id="SSF52091">
    <property type="entry name" value="SpoIIaa-like"/>
    <property type="match status" value="1"/>
</dbReference>
<reference evidence="4 5" key="1">
    <citation type="journal article" date="2020" name="Microorganisms">
        <title>Osmotic Adaptation and Compatible Solute Biosynthesis of Phototrophic Bacteria as Revealed from Genome Analyses.</title>
        <authorList>
            <person name="Imhoff J.F."/>
            <person name="Rahn T."/>
            <person name="Kunzel S."/>
            <person name="Keller A."/>
            <person name="Neulinger S.C."/>
        </authorList>
    </citation>
    <scope>NUCLEOTIDE SEQUENCE [LARGE SCALE GENOMIC DNA]</scope>
    <source>
        <strain evidence="4 5">DSM 25653</strain>
    </source>
</reference>
<dbReference type="InterPro" id="IPR036513">
    <property type="entry name" value="STAS_dom_sf"/>
</dbReference>
<evidence type="ECO:0000313" key="5">
    <source>
        <dbReference type="Proteomes" id="UP001138768"/>
    </source>
</evidence>
<dbReference type="EMBL" id="NRRY01000038">
    <property type="protein sequence ID" value="MBK1620387.1"/>
    <property type="molecule type" value="Genomic_DNA"/>
</dbReference>
<organism evidence="4 5">
    <name type="scientific">Lamprobacter modestohalophilus</name>
    <dbReference type="NCBI Taxonomy" id="1064514"/>
    <lineage>
        <taxon>Bacteria</taxon>
        <taxon>Pseudomonadati</taxon>
        <taxon>Pseudomonadota</taxon>
        <taxon>Gammaproteobacteria</taxon>
        <taxon>Chromatiales</taxon>
        <taxon>Chromatiaceae</taxon>
        <taxon>Lamprobacter</taxon>
    </lineage>
</organism>
<gene>
    <name evidence="4" type="ORF">CKO42_18465</name>
</gene>
<evidence type="ECO:0000259" key="3">
    <source>
        <dbReference type="PROSITE" id="PS50801"/>
    </source>
</evidence>
<feature type="domain" description="STAS" evidence="3">
    <location>
        <begin position="1"/>
        <end position="109"/>
    </location>
</feature>
<dbReference type="InterPro" id="IPR003658">
    <property type="entry name" value="Anti-sigma_ant"/>
</dbReference>
<dbReference type="RefSeq" id="WP_200247277.1">
    <property type="nucleotide sequence ID" value="NZ_NRRY01000038.1"/>
</dbReference>
<protein>
    <recommendedName>
        <fullName evidence="2">Anti-sigma factor antagonist</fullName>
    </recommendedName>
</protein>
<dbReference type="InterPro" id="IPR002645">
    <property type="entry name" value="STAS_dom"/>
</dbReference>
<evidence type="ECO:0000313" key="4">
    <source>
        <dbReference type="EMBL" id="MBK1620387.1"/>
    </source>
</evidence>
<evidence type="ECO:0000256" key="1">
    <source>
        <dbReference type="ARBA" id="ARBA00009013"/>
    </source>
</evidence>
<dbReference type="GO" id="GO:0043856">
    <property type="term" value="F:anti-sigma factor antagonist activity"/>
    <property type="evidence" value="ECO:0007669"/>
    <property type="project" value="InterPro"/>
</dbReference>
<dbReference type="Pfam" id="PF01740">
    <property type="entry name" value="STAS"/>
    <property type="match status" value="1"/>
</dbReference>
<dbReference type="CDD" id="cd07043">
    <property type="entry name" value="STAS_anti-anti-sigma_factors"/>
    <property type="match status" value="1"/>
</dbReference>
<sequence length="115" mass="12439">MEILEETNESALVLTPQGRLDSRTAPLLQEHLLGRIDGSPSVLIDCSRLDYVSSAGLRVFLMGAKRCKQAERGFAICSLQNAVKEVFEISGFLTILTSYPDRKKALQAISAAAAG</sequence>
<accession>A0A9X1B675</accession>
<comment type="similarity">
    <text evidence="1 2">Belongs to the anti-sigma-factor antagonist family.</text>
</comment>
<dbReference type="Gene3D" id="3.30.750.24">
    <property type="entry name" value="STAS domain"/>
    <property type="match status" value="1"/>
</dbReference>
<evidence type="ECO:0000256" key="2">
    <source>
        <dbReference type="RuleBase" id="RU003749"/>
    </source>
</evidence>
<dbReference type="AlphaFoldDB" id="A0A9X1B675"/>
<name>A0A9X1B675_9GAMM</name>
<dbReference type="PANTHER" id="PTHR33495">
    <property type="entry name" value="ANTI-SIGMA FACTOR ANTAGONIST TM_1081-RELATED-RELATED"/>
    <property type="match status" value="1"/>
</dbReference>
<dbReference type="NCBIfam" id="TIGR00377">
    <property type="entry name" value="ant_ant_sig"/>
    <property type="match status" value="1"/>
</dbReference>
<proteinExistence type="inferred from homology"/>
<dbReference type="Proteomes" id="UP001138768">
    <property type="component" value="Unassembled WGS sequence"/>
</dbReference>